<name>A0ABD5MD34_9EURY</name>
<keyword evidence="2" id="KW-1185">Reference proteome</keyword>
<evidence type="ECO:0000313" key="2">
    <source>
        <dbReference type="Proteomes" id="UP001570511"/>
    </source>
</evidence>
<dbReference type="RefSeq" id="WP_372390167.1">
    <property type="nucleotide sequence ID" value="NZ_JBGNYA010000001.1"/>
</dbReference>
<keyword evidence="1" id="KW-0378">Hydrolase</keyword>
<organism evidence="1 2">
    <name type="scientific">Halobellus rubicundus</name>
    <dbReference type="NCBI Taxonomy" id="2996466"/>
    <lineage>
        <taxon>Archaea</taxon>
        <taxon>Methanobacteriati</taxon>
        <taxon>Methanobacteriota</taxon>
        <taxon>Stenosarchaea group</taxon>
        <taxon>Halobacteria</taxon>
        <taxon>Halobacteriales</taxon>
        <taxon>Haloferacaceae</taxon>
        <taxon>Halobellus</taxon>
    </lineage>
</organism>
<dbReference type="EMBL" id="JBGNYA010000001">
    <property type="protein sequence ID" value="MFA1611788.1"/>
    <property type="molecule type" value="Genomic_DNA"/>
</dbReference>
<protein>
    <submittedName>
        <fullName evidence="1">Metal-dependent hydrolase</fullName>
    </submittedName>
</protein>
<comment type="caution">
    <text evidence="1">The sequence shown here is derived from an EMBL/GenBank/DDBJ whole genome shotgun (WGS) entry which is preliminary data.</text>
</comment>
<dbReference type="GO" id="GO:0016787">
    <property type="term" value="F:hydrolase activity"/>
    <property type="evidence" value="ECO:0007669"/>
    <property type="project" value="UniProtKB-KW"/>
</dbReference>
<proteinExistence type="predicted"/>
<evidence type="ECO:0000313" key="1">
    <source>
        <dbReference type="EMBL" id="MFA1611788.1"/>
    </source>
</evidence>
<dbReference type="InterPro" id="IPR007404">
    <property type="entry name" value="YdjM-like"/>
</dbReference>
<reference evidence="1 2" key="1">
    <citation type="submission" date="2024-08" db="EMBL/GenBank/DDBJ databases">
        <title>Halobellus sp. MBLA0158 whole genome sequence.</title>
        <authorList>
            <person name="Hwang C.Y."/>
            <person name="Cho E.-S."/>
            <person name="Seo M.-J."/>
        </authorList>
    </citation>
    <scope>NUCLEOTIDE SEQUENCE [LARGE SCALE GENOMIC DNA]</scope>
    <source>
        <strain evidence="1 2">MBLA0158</strain>
    </source>
</reference>
<dbReference type="Pfam" id="PF04307">
    <property type="entry name" value="YdjM"/>
    <property type="match status" value="1"/>
</dbReference>
<sequence>MWPWGHAAVGYLLYASFTYLSDREAPSDVATVVLAIGTQLPDLIDKPLAYSVQVLPEGRSLAHSVLFAVPLCLLVWRVARSAEQWQAFGIGYGSHLIADSYNFILAGRFEMVTFLLWPVLPSPDYPTQSFAGHWVRLFESITSVSINGAIRGELPGVVYQGLLAVSIGILWWSHGRPGTQWAYRWLQNQVS</sequence>
<dbReference type="Proteomes" id="UP001570511">
    <property type="component" value="Unassembled WGS sequence"/>
</dbReference>
<dbReference type="AlphaFoldDB" id="A0ABD5MD34"/>
<accession>A0ABD5MD34</accession>
<gene>
    <name evidence="1" type="ORF">OS889_12310</name>
</gene>